<evidence type="ECO:0000313" key="1">
    <source>
        <dbReference type="EMBL" id="PQA96517.1"/>
    </source>
</evidence>
<organism evidence="2 3">
    <name type="scientific">Chryseobacterium piscicola</name>
    <dbReference type="NCBI Taxonomy" id="551459"/>
    <lineage>
        <taxon>Bacteria</taxon>
        <taxon>Pseudomonadati</taxon>
        <taxon>Bacteroidota</taxon>
        <taxon>Flavobacteriia</taxon>
        <taxon>Flavobacteriales</taxon>
        <taxon>Weeksellaceae</taxon>
        <taxon>Chryseobacterium group</taxon>
        <taxon>Chryseobacterium</taxon>
    </lineage>
</organism>
<dbReference type="STRING" id="551459.SAMN05421796_101303"/>
<accession>A0A1N7K3I3</accession>
<keyword evidence="4" id="KW-1185">Reference proteome</keyword>
<reference evidence="2" key="2">
    <citation type="submission" date="2017-01" db="EMBL/GenBank/DDBJ databases">
        <authorList>
            <person name="Mah S.A."/>
            <person name="Swanson W.J."/>
            <person name="Moy G.W."/>
            <person name="Vacquier V.D."/>
        </authorList>
    </citation>
    <scope>NUCLEOTIDE SEQUENCE [LARGE SCALE GENOMIC DNA]</scope>
    <source>
        <strain evidence="2">DSM 21068</strain>
    </source>
</reference>
<proteinExistence type="predicted"/>
<name>A0A1N7K3I3_9FLAO</name>
<evidence type="ECO:0000313" key="2">
    <source>
        <dbReference type="EMBL" id="SIS56162.1"/>
    </source>
</evidence>
<reference evidence="3" key="3">
    <citation type="submission" date="2017-01" db="EMBL/GenBank/DDBJ databases">
        <authorList>
            <person name="Varghese N."/>
            <person name="Submissions S."/>
        </authorList>
    </citation>
    <scope>NUCLEOTIDE SEQUENCE [LARGE SCALE GENOMIC DNA]</scope>
    <source>
        <strain evidence="3">DSM 21068</strain>
    </source>
</reference>
<dbReference type="AlphaFoldDB" id="A0A1N7K3I3"/>
<dbReference type="Proteomes" id="UP000238314">
    <property type="component" value="Unassembled WGS sequence"/>
</dbReference>
<dbReference type="EMBL" id="FTOJ01000001">
    <property type="protein sequence ID" value="SIS56162.1"/>
    <property type="molecule type" value="Genomic_DNA"/>
</dbReference>
<sequence length="180" mass="21102">MSLVGNVIFAQGDSEKDFQKLFVGLNVDRSPEEIILGSNLKFEKITRTQEITGETITIYHSKYDKNVMIKSKILDAEVWIEQQDFEKDLGRHTVSQRIAFPNYEALIVEYNNVFNKFEPYASNIMGESPENESEGKDIQTTLTIKDDVAVRYFNLSYRIPKKEHQAKTQYLLISYRYRRW</sequence>
<evidence type="ECO:0000313" key="4">
    <source>
        <dbReference type="Proteomes" id="UP000238314"/>
    </source>
</evidence>
<dbReference type="Proteomes" id="UP000186246">
    <property type="component" value="Unassembled WGS sequence"/>
</dbReference>
<evidence type="ECO:0000313" key="3">
    <source>
        <dbReference type="Proteomes" id="UP000186246"/>
    </source>
</evidence>
<protein>
    <submittedName>
        <fullName evidence="2">Uncharacterized protein</fullName>
    </submittedName>
</protein>
<reference evidence="1 4" key="1">
    <citation type="submission" date="2016-11" db="EMBL/GenBank/DDBJ databases">
        <title>Whole genomes of Flavobacteriaceae.</title>
        <authorList>
            <person name="Stine C."/>
            <person name="Li C."/>
            <person name="Tadesse D."/>
        </authorList>
    </citation>
    <scope>NUCLEOTIDE SEQUENCE [LARGE SCALE GENOMIC DNA]</scope>
    <source>
        <strain evidence="1 4">DSM 21068</strain>
    </source>
</reference>
<dbReference type="EMBL" id="MUGO01000003">
    <property type="protein sequence ID" value="PQA96517.1"/>
    <property type="molecule type" value="Genomic_DNA"/>
</dbReference>
<gene>
    <name evidence="1" type="ORF">B0A70_05220</name>
    <name evidence="2" type="ORF">SAMN05421796_101303</name>
</gene>